<evidence type="ECO:0000313" key="5">
    <source>
        <dbReference type="Proteomes" id="UP001303046"/>
    </source>
</evidence>
<evidence type="ECO:0000256" key="3">
    <source>
        <dbReference type="SAM" id="MobiDB-lite"/>
    </source>
</evidence>
<evidence type="ECO:0000256" key="1">
    <source>
        <dbReference type="ARBA" id="ARBA00007692"/>
    </source>
</evidence>
<sequence length="484" mass="55705">MFSAKVLRIAVTASVRHLCRQLSVADTVAAYECCATDQSSSSVSSASCSVAPSNKQKEGLRETRKRIRRWKSRNALLPESDSEVSDPLQNGVQKISEAEFIQKVEEEEREWTERTEDLMTNLTAVANEEENLGVMPPSKRLTPEELELKRKTGKVVFRSIVYNEGELDATDLNMPPSHTNPHPFVPSKHAPSVYTRTLVPLVNHYPLLQALVDIGVNLFEIDQTTRAGKFLLRLDTQKDVKPKLQWLISLGFEPSDVGEYLTRNPFFLLQDLNDMQARVNYLTSMKFSNEDVCKIINDFRYWLNVDVKTMDSRLGWIQQQFKLSGDEVRDLVRKEARILMFGLGPLQRLVTLFNKEFEFTPKELKQMLLSDPRLFMMDAKYITANYSYVHRTMHLPNSLIAKHPFILRCSHSSIRNRHEFLKKLGRAVYEGGLVEQESDDVNKRVDEEMQVVAMEVFLDPSDEVFVRKAANTYLVIYNNFLRNN</sequence>
<evidence type="ECO:0000313" key="4">
    <source>
        <dbReference type="EMBL" id="KAK6766529.1"/>
    </source>
</evidence>
<dbReference type="InterPro" id="IPR003690">
    <property type="entry name" value="MTERF"/>
</dbReference>
<protein>
    <recommendedName>
        <fullName evidence="6">mTERF</fullName>
    </recommendedName>
</protein>
<evidence type="ECO:0008006" key="6">
    <source>
        <dbReference type="Google" id="ProtNLM"/>
    </source>
</evidence>
<keyword evidence="2" id="KW-0809">Transit peptide</keyword>
<comment type="similarity">
    <text evidence="1">Belongs to the mTERF family.</text>
</comment>
<accession>A0ABR1EV87</accession>
<feature type="compositionally biased region" description="Low complexity" evidence="3">
    <location>
        <begin position="40"/>
        <end position="53"/>
    </location>
</feature>
<gene>
    <name evidence="4" type="primary">Necator_chrX.g26221</name>
    <name evidence="4" type="ORF">RB195_026055</name>
</gene>
<name>A0ABR1EV87_NECAM</name>
<dbReference type="SMART" id="SM00733">
    <property type="entry name" value="Mterf"/>
    <property type="match status" value="6"/>
</dbReference>
<evidence type="ECO:0000256" key="2">
    <source>
        <dbReference type="ARBA" id="ARBA00022946"/>
    </source>
</evidence>
<feature type="region of interest" description="Disordered" evidence="3">
    <location>
        <begin position="40"/>
        <end position="63"/>
    </location>
</feature>
<dbReference type="Gene3D" id="1.25.70.10">
    <property type="entry name" value="Transcription termination factor 3, mitochondrial"/>
    <property type="match status" value="1"/>
</dbReference>
<dbReference type="Pfam" id="PF02536">
    <property type="entry name" value="mTERF"/>
    <property type="match status" value="1"/>
</dbReference>
<proteinExistence type="inferred from homology"/>
<dbReference type="PANTHER" id="PTHR13068">
    <property type="entry name" value="CGI-12 PROTEIN-RELATED"/>
    <property type="match status" value="1"/>
</dbReference>
<keyword evidence="5" id="KW-1185">Reference proteome</keyword>
<dbReference type="Proteomes" id="UP001303046">
    <property type="component" value="Unassembled WGS sequence"/>
</dbReference>
<comment type="caution">
    <text evidence="4">The sequence shown here is derived from an EMBL/GenBank/DDBJ whole genome shotgun (WGS) entry which is preliminary data.</text>
</comment>
<reference evidence="4 5" key="1">
    <citation type="submission" date="2023-08" db="EMBL/GenBank/DDBJ databases">
        <title>A Necator americanus chromosomal reference genome.</title>
        <authorList>
            <person name="Ilik V."/>
            <person name="Petrzelkova K.J."/>
            <person name="Pardy F."/>
            <person name="Fuh T."/>
            <person name="Niatou-Singa F.S."/>
            <person name="Gouil Q."/>
            <person name="Baker L."/>
            <person name="Ritchie M.E."/>
            <person name="Jex A.R."/>
            <person name="Gazzola D."/>
            <person name="Li H."/>
            <person name="Toshio Fujiwara R."/>
            <person name="Zhan B."/>
            <person name="Aroian R.V."/>
            <person name="Pafco B."/>
            <person name="Schwarz E.M."/>
        </authorList>
    </citation>
    <scope>NUCLEOTIDE SEQUENCE [LARGE SCALE GENOMIC DNA]</scope>
    <source>
        <strain evidence="4 5">Aroian</strain>
        <tissue evidence="4">Whole animal</tissue>
    </source>
</reference>
<organism evidence="4 5">
    <name type="scientific">Necator americanus</name>
    <name type="common">Human hookworm</name>
    <dbReference type="NCBI Taxonomy" id="51031"/>
    <lineage>
        <taxon>Eukaryota</taxon>
        <taxon>Metazoa</taxon>
        <taxon>Ecdysozoa</taxon>
        <taxon>Nematoda</taxon>
        <taxon>Chromadorea</taxon>
        <taxon>Rhabditida</taxon>
        <taxon>Rhabditina</taxon>
        <taxon>Rhabditomorpha</taxon>
        <taxon>Strongyloidea</taxon>
        <taxon>Ancylostomatidae</taxon>
        <taxon>Bunostominae</taxon>
        <taxon>Necator</taxon>
    </lineage>
</organism>
<dbReference type="PANTHER" id="PTHR13068:SF112">
    <property type="entry name" value="TRANSCRIPTION TERMINATION FACTOR 3, MITOCHONDRIAL"/>
    <property type="match status" value="1"/>
</dbReference>
<dbReference type="InterPro" id="IPR038538">
    <property type="entry name" value="MTERF_sf"/>
</dbReference>
<dbReference type="EMBL" id="JAVFWL010000006">
    <property type="protein sequence ID" value="KAK6766529.1"/>
    <property type="molecule type" value="Genomic_DNA"/>
</dbReference>